<evidence type="ECO:0000313" key="3">
    <source>
        <dbReference type="Proteomes" id="UP000467840"/>
    </source>
</evidence>
<dbReference type="Proteomes" id="UP000467840">
    <property type="component" value="Chromosome 11"/>
</dbReference>
<accession>A0A6A6NDE2</accession>
<reference evidence="2 3" key="1">
    <citation type="journal article" date="2020" name="Mol. Plant">
        <title>The Chromosome-Based Rubber Tree Genome Provides New Insights into Spurge Genome Evolution and Rubber Biosynthesis.</title>
        <authorList>
            <person name="Liu J."/>
            <person name="Shi C."/>
            <person name="Shi C.C."/>
            <person name="Li W."/>
            <person name="Zhang Q.J."/>
            <person name="Zhang Y."/>
            <person name="Li K."/>
            <person name="Lu H.F."/>
            <person name="Shi C."/>
            <person name="Zhu S.T."/>
            <person name="Xiao Z.Y."/>
            <person name="Nan H."/>
            <person name="Yue Y."/>
            <person name="Zhu X.G."/>
            <person name="Wu Y."/>
            <person name="Hong X.N."/>
            <person name="Fan G.Y."/>
            <person name="Tong Y."/>
            <person name="Zhang D."/>
            <person name="Mao C.L."/>
            <person name="Liu Y.L."/>
            <person name="Hao S.J."/>
            <person name="Liu W.Q."/>
            <person name="Lv M.Q."/>
            <person name="Zhang H.B."/>
            <person name="Liu Y."/>
            <person name="Hu-Tang G.R."/>
            <person name="Wang J.P."/>
            <person name="Wang J.H."/>
            <person name="Sun Y.H."/>
            <person name="Ni S.B."/>
            <person name="Chen W.B."/>
            <person name="Zhang X.C."/>
            <person name="Jiao Y.N."/>
            <person name="Eichler E.E."/>
            <person name="Li G.H."/>
            <person name="Liu X."/>
            <person name="Gao L.Z."/>
        </authorList>
    </citation>
    <scope>NUCLEOTIDE SEQUENCE [LARGE SCALE GENOMIC DNA]</scope>
    <source>
        <strain evidence="3">cv. GT1</strain>
        <tissue evidence="2">Leaf</tissue>
    </source>
</reference>
<evidence type="ECO:0000313" key="2">
    <source>
        <dbReference type="EMBL" id="KAF2322826.1"/>
    </source>
</evidence>
<protein>
    <submittedName>
        <fullName evidence="2">Uncharacterized protein</fullName>
    </submittedName>
</protein>
<sequence>MLDFVKISKANLEMMKEIKEMSGLSLSVLETFHELQKGIMAEQNAKMDMLINRLDRQEWFMKKMAQMLFGESFEKFGDFGSYPHENPPYLILKATAAVKMEKVKVEMVHDKKRRRKMLAIRKKSSHKTHPLINQTLLLLPLNQYPNHPSPYPCNMALGEPKHKPESVLPIPPTIQVTMPEKDPPKNKKQAKAIDPTYLRRSGRILGSKDKP</sequence>
<name>A0A6A6NDE2_HEVBR</name>
<feature type="region of interest" description="Disordered" evidence="1">
    <location>
        <begin position="165"/>
        <end position="211"/>
    </location>
</feature>
<dbReference type="AlphaFoldDB" id="A0A6A6NDE2"/>
<proteinExistence type="predicted"/>
<keyword evidence="3" id="KW-1185">Reference proteome</keyword>
<organism evidence="2 3">
    <name type="scientific">Hevea brasiliensis</name>
    <name type="common">Para rubber tree</name>
    <name type="synonym">Siphonia brasiliensis</name>
    <dbReference type="NCBI Taxonomy" id="3981"/>
    <lineage>
        <taxon>Eukaryota</taxon>
        <taxon>Viridiplantae</taxon>
        <taxon>Streptophyta</taxon>
        <taxon>Embryophyta</taxon>
        <taxon>Tracheophyta</taxon>
        <taxon>Spermatophyta</taxon>
        <taxon>Magnoliopsida</taxon>
        <taxon>eudicotyledons</taxon>
        <taxon>Gunneridae</taxon>
        <taxon>Pentapetalae</taxon>
        <taxon>rosids</taxon>
        <taxon>fabids</taxon>
        <taxon>Malpighiales</taxon>
        <taxon>Euphorbiaceae</taxon>
        <taxon>Crotonoideae</taxon>
        <taxon>Micrandreae</taxon>
        <taxon>Hevea</taxon>
    </lineage>
</organism>
<comment type="caution">
    <text evidence="2">The sequence shown here is derived from an EMBL/GenBank/DDBJ whole genome shotgun (WGS) entry which is preliminary data.</text>
</comment>
<evidence type="ECO:0000256" key="1">
    <source>
        <dbReference type="SAM" id="MobiDB-lite"/>
    </source>
</evidence>
<gene>
    <name evidence="2" type="ORF">GH714_031137</name>
</gene>
<dbReference type="EMBL" id="JAAGAX010000002">
    <property type="protein sequence ID" value="KAF2322826.1"/>
    <property type="molecule type" value="Genomic_DNA"/>
</dbReference>